<dbReference type="InterPro" id="IPR050266">
    <property type="entry name" value="AB_hydrolase_sf"/>
</dbReference>
<gene>
    <name evidence="2" type="ORF">FOB72_06680</name>
</gene>
<dbReference type="Pfam" id="PF00561">
    <property type="entry name" value="Abhydrolase_1"/>
    <property type="match status" value="1"/>
</dbReference>
<reference evidence="2 3" key="1">
    <citation type="submission" date="2019-09" db="EMBL/GenBank/DDBJ databases">
        <title>FDA dAtabase for Regulatory Grade micrObial Sequences (FDA-ARGOS): Supporting development and validation of Infectious Disease Dx tests.</title>
        <authorList>
            <person name="Sciortino C."/>
            <person name="Tallon L."/>
            <person name="Sadzewicz L."/>
            <person name="Vavikolanu K."/>
            <person name="Mehta A."/>
            <person name="Aluvathingal J."/>
            <person name="Nadendla S."/>
            <person name="Nandy P."/>
            <person name="Geyer C."/>
            <person name="Yan Y."/>
            <person name="Sichtig H."/>
        </authorList>
    </citation>
    <scope>NUCLEOTIDE SEQUENCE [LARGE SCALE GENOMIC DNA]</scope>
    <source>
        <strain evidence="2 3">FDAARGOS_664</strain>
    </source>
</reference>
<dbReference type="PANTHER" id="PTHR43798">
    <property type="entry name" value="MONOACYLGLYCEROL LIPASE"/>
    <property type="match status" value="1"/>
</dbReference>
<sequence length="289" mass="31702">MMAMFKTNHAERVALTRYRELLDEWDITHTQRMVPSGTGETFVLSCGPVDGPPLVLLHGAQANSASWLADAATWSQQFRVHILDIPGEPGLSTASRLVPIDGAAVPWLDEVMDALGLAKASFVGISLGAWIALNFAISRPARVAQLALISPAGIGRQRPFLLKAWPYLMLGQWGLRRIRTMVIGPVAGKLSPFHAKVAALMEYIGLHVRIRPFVLPRFSDAALRSLGMPVVAVLAGKDVLLDSGHTQARLQQCVPHARIHWRQDAFHFIPREAATIHSFLLAPQTRRAS</sequence>
<dbReference type="AlphaFoldDB" id="A0A5P2H364"/>
<dbReference type="GO" id="GO:0016020">
    <property type="term" value="C:membrane"/>
    <property type="evidence" value="ECO:0007669"/>
    <property type="project" value="TreeGrafter"/>
</dbReference>
<dbReference type="Gene3D" id="3.40.50.1820">
    <property type="entry name" value="alpha/beta hydrolase"/>
    <property type="match status" value="1"/>
</dbReference>
<evidence type="ECO:0000259" key="1">
    <source>
        <dbReference type="Pfam" id="PF00561"/>
    </source>
</evidence>
<dbReference type="RefSeq" id="WP_150371810.1">
    <property type="nucleotide sequence ID" value="NZ_CP044065.1"/>
</dbReference>
<feature type="domain" description="AB hydrolase-1" evidence="1">
    <location>
        <begin position="52"/>
        <end position="169"/>
    </location>
</feature>
<dbReference type="SUPFAM" id="SSF53474">
    <property type="entry name" value="alpha/beta-Hydrolases"/>
    <property type="match status" value="1"/>
</dbReference>
<evidence type="ECO:0000313" key="3">
    <source>
        <dbReference type="Proteomes" id="UP000322822"/>
    </source>
</evidence>
<keyword evidence="2" id="KW-0378">Hydrolase</keyword>
<dbReference type="OrthoDB" id="8523637at2"/>
<protein>
    <submittedName>
        <fullName evidence="2">Alpha/beta fold hydrolase</fullName>
    </submittedName>
</protein>
<dbReference type="InterPro" id="IPR029058">
    <property type="entry name" value="AB_hydrolase_fold"/>
</dbReference>
<dbReference type="EMBL" id="CP044065">
    <property type="protein sequence ID" value="QET01760.1"/>
    <property type="molecule type" value="Genomic_DNA"/>
</dbReference>
<dbReference type="GO" id="GO:0016787">
    <property type="term" value="F:hydrolase activity"/>
    <property type="evidence" value="ECO:0007669"/>
    <property type="project" value="UniProtKB-KW"/>
</dbReference>
<evidence type="ECO:0000313" key="2">
    <source>
        <dbReference type="EMBL" id="QET01760.1"/>
    </source>
</evidence>
<accession>A0A5P2H364</accession>
<name>A0A5P2H364_9BURK</name>
<dbReference type="InterPro" id="IPR000073">
    <property type="entry name" value="AB_hydrolase_1"/>
</dbReference>
<organism evidence="2 3">
    <name type="scientific">Cupriavidus pauculus</name>
    <dbReference type="NCBI Taxonomy" id="82633"/>
    <lineage>
        <taxon>Bacteria</taxon>
        <taxon>Pseudomonadati</taxon>
        <taxon>Pseudomonadota</taxon>
        <taxon>Betaproteobacteria</taxon>
        <taxon>Burkholderiales</taxon>
        <taxon>Burkholderiaceae</taxon>
        <taxon>Cupriavidus</taxon>
    </lineage>
</organism>
<dbReference type="Proteomes" id="UP000322822">
    <property type="component" value="Chromosome 1"/>
</dbReference>
<proteinExistence type="predicted"/>
<dbReference type="PANTHER" id="PTHR43798:SF33">
    <property type="entry name" value="HYDROLASE, PUTATIVE (AFU_ORTHOLOGUE AFUA_2G14860)-RELATED"/>
    <property type="match status" value="1"/>
</dbReference>